<reference evidence="2" key="2">
    <citation type="submission" date="2025-08" db="UniProtKB">
        <authorList>
            <consortium name="RefSeq"/>
        </authorList>
    </citation>
    <scope>IDENTIFICATION</scope>
    <source>
        <tissue evidence="2">Leaf</tissue>
    </source>
</reference>
<protein>
    <submittedName>
        <fullName evidence="2">Uncharacterized protein</fullName>
    </submittedName>
</protein>
<keyword evidence="1" id="KW-1185">Reference proteome</keyword>
<dbReference type="Proteomes" id="UP000813463">
    <property type="component" value="Chromosome 3"/>
</dbReference>
<organism evidence="1 2">
    <name type="scientific">Spinacia oleracea</name>
    <name type="common">Spinach</name>
    <dbReference type="NCBI Taxonomy" id="3562"/>
    <lineage>
        <taxon>Eukaryota</taxon>
        <taxon>Viridiplantae</taxon>
        <taxon>Streptophyta</taxon>
        <taxon>Embryophyta</taxon>
        <taxon>Tracheophyta</taxon>
        <taxon>Spermatophyta</taxon>
        <taxon>Magnoliopsida</taxon>
        <taxon>eudicotyledons</taxon>
        <taxon>Gunneridae</taxon>
        <taxon>Pentapetalae</taxon>
        <taxon>Caryophyllales</taxon>
        <taxon>Chenopodiaceae</taxon>
        <taxon>Chenopodioideae</taxon>
        <taxon>Anserineae</taxon>
        <taxon>Spinacia</taxon>
    </lineage>
</organism>
<proteinExistence type="predicted"/>
<dbReference type="RefSeq" id="XP_056695464.1">
    <property type="nucleotide sequence ID" value="XM_056839486.1"/>
</dbReference>
<name>A0ABM3RIM3_SPIOL</name>
<reference evidence="1" key="1">
    <citation type="journal article" date="2021" name="Nat. Commun.">
        <title>Genomic analyses provide insights into spinach domestication and the genetic basis of agronomic traits.</title>
        <authorList>
            <person name="Cai X."/>
            <person name="Sun X."/>
            <person name="Xu C."/>
            <person name="Sun H."/>
            <person name="Wang X."/>
            <person name="Ge C."/>
            <person name="Zhang Z."/>
            <person name="Wang Q."/>
            <person name="Fei Z."/>
            <person name="Jiao C."/>
            <person name="Wang Q."/>
        </authorList>
    </citation>
    <scope>NUCLEOTIDE SEQUENCE [LARGE SCALE GENOMIC DNA]</scope>
    <source>
        <strain evidence="1">cv. Varoflay</strain>
    </source>
</reference>
<accession>A0ABM3RIM3</accession>
<dbReference type="GeneID" id="130469947"/>
<evidence type="ECO:0000313" key="2">
    <source>
        <dbReference type="RefSeq" id="XP_056695464.1"/>
    </source>
</evidence>
<sequence>MGYDLAGQQRKLSLQELEDIRLEAYKNAQIYKDKTKAFQDKRIVKTTFSMAGPFVITNIFPHGAVEITSVDSDKVFKVNGHRLKAFYECEQAEMIEEIKLLKD</sequence>
<gene>
    <name evidence="2" type="primary">LOC130469947</name>
</gene>
<evidence type="ECO:0000313" key="1">
    <source>
        <dbReference type="Proteomes" id="UP000813463"/>
    </source>
</evidence>